<accession>A0A1G6TCQ7</accession>
<dbReference type="STRING" id="530584.SAMN05421630_10762"/>
<evidence type="ECO:0000313" key="2">
    <source>
        <dbReference type="Proteomes" id="UP000199494"/>
    </source>
</evidence>
<dbReference type="RefSeq" id="WP_091806820.1">
    <property type="nucleotide sequence ID" value="NZ_CP016353.1"/>
</dbReference>
<organism evidence="1 2">
    <name type="scientific">Prauserella marina</name>
    <dbReference type="NCBI Taxonomy" id="530584"/>
    <lineage>
        <taxon>Bacteria</taxon>
        <taxon>Bacillati</taxon>
        <taxon>Actinomycetota</taxon>
        <taxon>Actinomycetes</taxon>
        <taxon>Pseudonocardiales</taxon>
        <taxon>Pseudonocardiaceae</taxon>
        <taxon>Prauserella</taxon>
    </lineage>
</organism>
<dbReference type="EMBL" id="FMZE01000007">
    <property type="protein sequence ID" value="SDD26851.1"/>
    <property type="molecule type" value="Genomic_DNA"/>
</dbReference>
<proteinExistence type="predicted"/>
<reference evidence="1 2" key="1">
    <citation type="submission" date="2016-10" db="EMBL/GenBank/DDBJ databases">
        <authorList>
            <person name="de Groot N.N."/>
        </authorList>
    </citation>
    <scope>NUCLEOTIDE SEQUENCE [LARGE SCALE GENOMIC DNA]</scope>
    <source>
        <strain evidence="1 2">CGMCC 4.5506</strain>
    </source>
</reference>
<dbReference type="AlphaFoldDB" id="A0A1G6TCQ7"/>
<name>A0A1G6TCQ7_9PSEU</name>
<dbReference type="OrthoDB" id="3557282at2"/>
<gene>
    <name evidence="1" type="ORF">SAMN05421630_10762</name>
</gene>
<protein>
    <submittedName>
        <fullName evidence="1">Uncharacterized protein</fullName>
    </submittedName>
</protein>
<evidence type="ECO:0000313" key="1">
    <source>
        <dbReference type="EMBL" id="SDD26851.1"/>
    </source>
</evidence>
<dbReference type="Proteomes" id="UP000199494">
    <property type="component" value="Unassembled WGS sequence"/>
</dbReference>
<keyword evidence="2" id="KW-1185">Reference proteome</keyword>
<sequence length="179" mass="18688">MSDDAGKRAIGVEAADAVNAADAADADAAREARAEHAKSVYRLADAMMRWGMRLSLPLVLVTIGVATVLADRPGLVGAGFGVVLGFGCSLITITMMRVGATKPAASLMNLALGGYAIKMSLLLVVMLVLKDADGFSRPSLAFGMLVVVVSWAVAEVVAFKTTKTPTLIIPRTPRTERAD</sequence>